<dbReference type="STRING" id="1925591.BI308_02660"/>
<dbReference type="Pfam" id="PF00534">
    <property type="entry name" value="Glycos_transf_1"/>
    <property type="match status" value="1"/>
</dbReference>
<dbReference type="Gene3D" id="3.40.50.2000">
    <property type="entry name" value="Glycogen Phosphorylase B"/>
    <property type="match status" value="2"/>
</dbReference>
<evidence type="ECO:0000313" key="3">
    <source>
        <dbReference type="Proteomes" id="UP000183940"/>
    </source>
</evidence>
<sequence length="420" mass="48587">MKLIIPIEYYRSGGVERVIISLIEEFSKNIEQIIIVLPKKDIYYFQKILPSSESIVYESFVPTKNMLLSFLRILISGSKIFKIKQLEKKIKKFRNQQSKHNALNGLIEKYQATHCLYVLTNRLTPPNLKIPLGMIAHDVFWRFAPMTYPEDYVREYDQSLLVWLKKSDLVFTVSEKTKTDIISVFPGFSSKIKPIPNAGVAIRKTERDRETTVNSSHLITFYFPSSFGIYKDHLTLLRSGIRVAQKKLQFQVVLTGKETDALVNGRLSLSQQSSTQEYSNYLNQCHQVYSENRDVIEQYFNGLGYGEYEQVEYWYQHCSCVIIPSQYEGFGLALSEAISRGLPVIASDLEVFQEQVRLYQCFDQVEFFPPGDAEALAACMERFVHHPKSKLNPEKTQEKLSLWTWKDAAQQYISLLESIV</sequence>
<dbReference type="AlphaFoldDB" id="A0A1L9QWG9"/>
<proteinExistence type="predicted"/>
<dbReference type="GO" id="GO:0016757">
    <property type="term" value="F:glycosyltransferase activity"/>
    <property type="evidence" value="ECO:0007669"/>
    <property type="project" value="InterPro"/>
</dbReference>
<comment type="caution">
    <text evidence="2">The sequence shown here is derived from an EMBL/GenBank/DDBJ whole genome shotgun (WGS) entry which is preliminary data.</text>
</comment>
<dbReference type="PANTHER" id="PTHR46401:SF8">
    <property type="entry name" value="BLL6006 PROTEIN"/>
    <property type="match status" value="1"/>
</dbReference>
<reference evidence="2" key="1">
    <citation type="submission" date="2016-10" db="EMBL/GenBank/DDBJ databases">
        <title>CRISPR-Cas defence system in Roseofilum reptotaenium: evidence of a bacteriophage-cyanobacterium arms race in the coral black band disease.</title>
        <authorList>
            <person name="Buerger P."/>
            <person name="Wood-Charlson E.M."/>
            <person name="Weynberg K.D."/>
            <person name="Willis B."/>
            <person name="Van Oppen M.J."/>
        </authorList>
    </citation>
    <scope>NUCLEOTIDE SEQUENCE [LARGE SCALE GENOMIC DNA]</scope>
    <source>
        <strain evidence="2">AO1-A</strain>
    </source>
</reference>
<dbReference type="EMBL" id="MLAW01000003">
    <property type="protein sequence ID" value="OJJ26979.1"/>
    <property type="molecule type" value="Genomic_DNA"/>
</dbReference>
<dbReference type="SUPFAM" id="SSF53756">
    <property type="entry name" value="UDP-Glycosyltransferase/glycogen phosphorylase"/>
    <property type="match status" value="1"/>
</dbReference>
<name>A0A1L9QWG9_9CYAN</name>
<evidence type="ECO:0000313" key="2">
    <source>
        <dbReference type="EMBL" id="OJJ26979.1"/>
    </source>
</evidence>
<organism evidence="2 3">
    <name type="scientific">Roseofilum reptotaenium AO1-A</name>
    <dbReference type="NCBI Taxonomy" id="1925591"/>
    <lineage>
        <taxon>Bacteria</taxon>
        <taxon>Bacillati</taxon>
        <taxon>Cyanobacteriota</taxon>
        <taxon>Cyanophyceae</taxon>
        <taxon>Desertifilales</taxon>
        <taxon>Desertifilaceae</taxon>
        <taxon>Roseofilum</taxon>
    </lineage>
</organism>
<protein>
    <submittedName>
        <fullName evidence="2">Glycosyl transferase group 1 family protein</fullName>
    </submittedName>
</protein>
<dbReference type="Proteomes" id="UP000183940">
    <property type="component" value="Unassembled WGS sequence"/>
</dbReference>
<dbReference type="InterPro" id="IPR001296">
    <property type="entry name" value="Glyco_trans_1"/>
</dbReference>
<accession>A0A1L9QWG9</accession>
<feature type="domain" description="Glycosyl transferase family 1" evidence="1">
    <location>
        <begin position="302"/>
        <end position="395"/>
    </location>
</feature>
<keyword evidence="2" id="KW-0808">Transferase</keyword>
<gene>
    <name evidence="2" type="ORF">BI308_02660</name>
</gene>
<dbReference type="PANTHER" id="PTHR46401">
    <property type="entry name" value="GLYCOSYLTRANSFERASE WBBK-RELATED"/>
    <property type="match status" value="1"/>
</dbReference>
<keyword evidence="3" id="KW-1185">Reference proteome</keyword>
<evidence type="ECO:0000259" key="1">
    <source>
        <dbReference type="Pfam" id="PF00534"/>
    </source>
</evidence>